<dbReference type="SUPFAM" id="SSF52540">
    <property type="entry name" value="P-loop containing nucleoside triphosphate hydrolases"/>
    <property type="match status" value="1"/>
</dbReference>
<dbReference type="InterPro" id="IPR050173">
    <property type="entry name" value="ABC_transporter_C-like"/>
</dbReference>
<dbReference type="AlphaFoldDB" id="A0A0W0FW58"/>
<keyword evidence="2" id="KW-0067">ATP-binding</keyword>
<evidence type="ECO:0000256" key="1">
    <source>
        <dbReference type="ARBA" id="ARBA00022741"/>
    </source>
</evidence>
<comment type="caution">
    <text evidence="3">The sequence shown here is derived from an EMBL/GenBank/DDBJ whole genome shotgun (WGS) entry which is preliminary data.</text>
</comment>
<protein>
    <submittedName>
        <fullName evidence="3">Uncharacterized protein</fullName>
    </submittedName>
</protein>
<sequence length="125" mass="13852">MLMALLGKVHFIPVKSDSYVSLPRQGGLAYAAQESWVQNDTTRENILFGTPLDEEHYHKVLNVASKGTLLCLTLVAGEKGITLSDRQKARITLARAEILLLDDVLAALKYVAYLDTLFNISEMDT</sequence>
<dbReference type="EMBL" id="LATX01001574">
    <property type="protein sequence ID" value="KTB40496.1"/>
    <property type="molecule type" value="Genomic_DNA"/>
</dbReference>
<dbReference type="PANTHER" id="PTHR24223:SF356">
    <property type="entry name" value="ATP-BINDING CASSETTE TRANSPORTER ABC4"/>
    <property type="match status" value="1"/>
</dbReference>
<evidence type="ECO:0000256" key="2">
    <source>
        <dbReference type="ARBA" id="ARBA00022840"/>
    </source>
</evidence>
<gene>
    <name evidence="3" type="ORF">WG66_6924</name>
</gene>
<evidence type="ECO:0000313" key="3">
    <source>
        <dbReference type="EMBL" id="KTB40496.1"/>
    </source>
</evidence>
<accession>A0A0W0FW58</accession>
<evidence type="ECO:0000313" key="4">
    <source>
        <dbReference type="Proteomes" id="UP000054988"/>
    </source>
</evidence>
<proteinExistence type="predicted"/>
<dbReference type="GO" id="GO:0042626">
    <property type="term" value="F:ATPase-coupled transmembrane transporter activity"/>
    <property type="evidence" value="ECO:0007669"/>
    <property type="project" value="TreeGrafter"/>
</dbReference>
<dbReference type="InterPro" id="IPR027417">
    <property type="entry name" value="P-loop_NTPase"/>
</dbReference>
<dbReference type="Proteomes" id="UP000054988">
    <property type="component" value="Unassembled WGS sequence"/>
</dbReference>
<dbReference type="Gene3D" id="3.40.50.300">
    <property type="entry name" value="P-loop containing nucleotide triphosphate hydrolases"/>
    <property type="match status" value="1"/>
</dbReference>
<name>A0A0W0FW58_MONRR</name>
<dbReference type="GO" id="GO:0005524">
    <property type="term" value="F:ATP binding"/>
    <property type="evidence" value="ECO:0007669"/>
    <property type="project" value="UniProtKB-KW"/>
</dbReference>
<keyword evidence="1" id="KW-0547">Nucleotide-binding</keyword>
<dbReference type="PANTHER" id="PTHR24223">
    <property type="entry name" value="ATP-BINDING CASSETTE SUB-FAMILY C"/>
    <property type="match status" value="1"/>
</dbReference>
<organism evidence="3 4">
    <name type="scientific">Moniliophthora roreri</name>
    <name type="common">Frosty pod rot fungus</name>
    <name type="synonym">Monilia roreri</name>
    <dbReference type="NCBI Taxonomy" id="221103"/>
    <lineage>
        <taxon>Eukaryota</taxon>
        <taxon>Fungi</taxon>
        <taxon>Dikarya</taxon>
        <taxon>Basidiomycota</taxon>
        <taxon>Agaricomycotina</taxon>
        <taxon>Agaricomycetes</taxon>
        <taxon>Agaricomycetidae</taxon>
        <taxon>Agaricales</taxon>
        <taxon>Marasmiineae</taxon>
        <taxon>Marasmiaceae</taxon>
        <taxon>Moniliophthora</taxon>
    </lineage>
</organism>
<reference evidence="3 4" key="1">
    <citation type="submission" date="2015-12" db="EMBL/GenBank/DDBJ databases">
        <title>Draft genome sequence of Moniliophthora roreri, the causal agent of frosty pod rot of cacao.</title>
        <authorList>
            <person name="Aime M.C."/>
            <person name="Diaz-Valderrama J.R."/>
            <person name="Kijpornyongpan T."/>
            <person name="Phillips-Mora W."/>
        </authorList>
    </citation>
    <scope>NUCLEOTIDE SEQUENCE [LARGE SCALE GENOMIC DNA]</scope>
    <source>
        <strain evidence="3 4">MCA 2952</strain>
    </source>
</reference>
<dbReference type="GO" id="GO:0016020">
    <property type="term" value="C:membrane"/>
    <property type="evidence" value="ECO:0007669"/>
    <property type="project" value="TreeGrafter"/>
</dbReference>